<protein>
    <submittedName>
        <fullName evidence="2">Uncharacterized protein</fullName>
    </submittedName>
</protein>
<gene>
    <name evidence="2" type="ORF">HP555_02520</name>
</gene>
<organism evidence="2 3">
    <name type="scientific">Desulfobulbus oligotrophicus</name>
    <dbReference type="NCBI Taxonomy" id="1909699"/>
    <lineage>
        <taxon>Bacteria</taxon>
        <taxon>Pseudomonadati</taxon>
        <taxon>Thermodesulfobacteriota</taxon>
        <taxon>Desulfobulbia</taxon>
        <taxon>Desulfobulbales</taxon>
        <taxon>Desulfobulbaceae</taxon>
        <taxon>Desulfobulbus</taxon>
    </lineage>
</organism>
<keyword evidence="1" id="KW-0472">Membrane</keyword>
<keyword evidence="3" id="KW-1185">Reference proteome</keyword>
<keyword evidence="1" id="KW-1133">Transmembrane helix</keyword>
<dbReference type="AlphaFoldDB" id="A0A7T5VBG2"/>
<dbReference type="KEGG" id="dog:HP555_02520"/>
<evidence type="ECO:0000256" key="1">
    <source>
        <dbReference type="SAM" id="Phobius"/>
    </source>
</evidence>
<feature type="transmembrane region" description="Helical" evidence="1">
    <location>
        <begin position="42"/>
        <end position="60"/>
    </location>
</feature>
<dbReference type="Proteomes" id="UP000596092">
    <property type="component" value="Chromosome"/>
</dbReference>
<proteinExistence type="predicted"/>
<feature type="transmembrane region" description="Helical" evidence="1">
    <location>
        <begin position="12"/>
        <end position="30"/>
    </location>
</feature>
<dbReference type="EMBL" id="CP054140">
    <property type="protein sequence ID" value="QQG64815.1"/>
    <property type="molecule type" value="Genomic_DNA"/>
</dbReference>
<evidence type="ECO:0000313" key="2">
    <source>
        <dbReference type="EMBL" id="QQG64815.1"/>
    </source>
</evidence>
<reference evidence="2 3" key="1">
    <citation type="submission" date="2020-05" db="EMBL/GenBank/DDBJ databases">
        <title>Complete genome of Desulfobulbus oligotrophicus.</title>
        <authorList>
            <person name="Podar M."/>
        </authorList>
    </citation>
    <scope>NUCLEOTIDE SEQUENCE [LARGE SCALE GENOMIC DNA]</scope>
    <source>
        <strain evidence="2 3">Prop6</strain>
    </source>
</reference>
<accession>A0A7T5VBG2</accession>
<keyword evidence="1" id="KW-0812">Transmembrane</keyword>
<sequence length="73" mass="8488">MSEYTFFLFHKLLVTAVNLLVLGALFIAMYRASLYPDEFTPIFFSTLFTLFGPIFLLGYIGKRYLNKRRPVLA</sequence>
<dbReference type="RefSeq" id="WP_199263647.1">
    <property type="nucleotide sequence ID" value="NZ_CP054140.1"/>
</dbReference>
<name>A0A7T5VBG2_9BACT</name>
<evidence type="ECO:0000313" key="3">
    <source>
        <dbReference type="Proteomes" id="UP000596092"/>
    </source>
</evidence>